<gene>
    <name evidence="2" type="ORF">SAE02_59870</name>
</gene>
<evidence type="ECO:0000313" key="3">
    <source>
        <dbReference type="Proteomes" id="UP000321523"/>
    </source>
</evidence>
<feature type="chain" id="PRO_5022022467" evidence="1">
    <location>
        <begin position="27"/>
        <end position="108"/>
    </location>
</feature>
<sequence length="108" mass="11251">MLKMVRKNIVRGVVLSVALSAGLGFAGMAAPDSGGQAVEEIDVEEMIAQVARVDAGGIEGMARGDADATKAVPASRMTWESAAPQLDPFGNEMVPVFDSAYSGREPVR</sequence>
<accession>A0A512DZH3</accession>
<dbReference type="Proteomes" id="UP000321523">
    <property type="component" value="Unassembled WGS sequence"/>
</dbReference>
<name>A0A512DZH3_9PROT</name>
<dbReference type="AlphaFoldDB" id="A0A512DZH3"/>
<dbReference type="RefSeq" id="WP_044436213.1">
    <property type="nucleotide sequence ID" value="NZ_BJYZ01000032.1"/>
</dbReference>
<dbReference type="EMBL" id="BJYZ01000032">
    <property type="protein sequence ID" value="GEO41839.1"/>
    <property type="molecule type" value="Genomic_DNA"/>
</dbReference>
<organism evidence="2 3">
    <name type="scientific">Skermanella aerolata</name>
    <dbReference type="NCBI Taxonomy" id="393310"/>
    <lineage>
        <taxon>Bacteria</taxon>
        <taxon>Pseudomonadati</taxon>
        <taxon>Pseudomonadota</taxon>
        <taxon>Alphaproteobacteria</taxon>
        <taxon>Rhodospirillales</taxon>
        <taxon>Azospirillaceae</taxon>
        <taxon>Skermanella</taxon>
    </lineage>
</organism>
<keyword evidence="1" id="KW-0732">Signal</keyword>
<evidence type="ECO:0000313" key="2">
    <source>
        <dbReference type="EMBL" id="GEO41839.1"/>
    </source>
</evidence>
<protein>
    <submittedName>
        <fullName evidence="2">Uncharacterized protein</fullName>
    </submittedName>
</protein>
<reference evidence="2 3" key="1">
    <citation type="submission" date="2019-07" db="EMBL/GenBank/DDBJ databases">
        <title>Whole genome shotgun sequence of Skermanella aerolata NBRC 106429.</title>
        <authorList>
            <person name="Hosoyama A."/>
            <person name="Uohara A."/>
            <person name="Ohji S."/>
            <person name="Ichikawa N."/>
        </authorList>
    </citation>
    <scope>NUCLEOTIDE SEQUENCE [LARGE SCALE GENOMIC DNA]</scope>
    <source>
        <strain evidence="2 3">NBRC 106429</strain>
    </source>
</reference>
<feature type="signal peptide" evidence="1">
    <location>
        <begin position="1"/>
        <end position="26"/>
    </location>
</feature>
<keyword evidence="3" id="KW-1185">Reference proteome</keyword>
<comment type="caution">
    <text evidence="2">The sequence shown here is derived from an EMBL/GenBank/DDBJ whole genome shotgun (WGS) entry which is preliminary data.</text>
</comment>
<evidence type="ECO:0000256" key="1">
    <source>
        <dbReference type="SAM" id="SignalP"/>
    </source>
</evidence>
<proteinExistence type="predicted"/>